<dbReference type="Proteomes" id="UP000001312">
    <property type="component" value="Unassembled WGS sequence"/>
</dbReference>
<keyword evidence="1" id="KW-1133">Transmembrane helix</keyword>
<organism evidence="2 3">
    <name type="scientific">Sclerotinia sclerotiorum (strain ATCC 18683 / 1980 / Ss-1)</name>
    <name type="common">White mold</name>
    <name type="synonym">Whetzelinia sclerotiorum</name>
    <dbReference type="NCBI Taxonomy" id="665079"/>
    <lineage>
        <taxon>Eukaryota</taxon>
        <taxon>Fungi</taxon>
        <taxon>Dikarya</taxon>
        <taxon>Ascomycota</taxon>
        <taxon>Pezizomycotina</taxon>
        <taxon>Leotiomycetes</taxon>
        <taxon>Helotiales</taxon>
        <taxon>Sclerotiniaceae</taxon>
        <taxon>Sclerotinia</taxon>
    </lineage>
</organism>
<accession>A7F9Z6</accession>
<keyword evidence="1" id="KW-0472">Membrane</keyword>
<dbReference type="HOGENOM" id="CLU_2484692_0_0_1"/>
<proteinExistence type="predicted"/>
<feature type="transmembrane region" description="Helical" evidence="1">
    <location>
        <begin position="23"/>
        <end position="44"/>
    </location>
</feature>
<dbReference type="InParanoid" id="A7F9Z6"/>
<gene>
    <name evidence="2" type="ORF">SS1G_14427</name>
</gene>
<dbReference type="KEGG" id="ssl:SS1G_14427"/>
<dbReference type="GeneID" id="5480696"/>
<reference evidence="3" key="1">
    <citation type="journal article" date="2011" name="PLoS Genet.">
        <title>Genomic analysis of the necrotrophic fungal pathogens Sclerotinia sclerotiorum and Botrytis cinerea.</title>
        <authorList>
            <person name="Amselem J."/>
            <person name="Cuomo C.A."/>
            <person name="van Kan J.A."/>
            <person name="Viaud M."/>
            <person name="Benito E.P."/>
            <person name="Couloux A."/>
            <person name="Coutinho P.M."/>
            <person name="de Vries R.P."/>
            <person name="Dyer P.S."/>
            <person name="Fillinger S."/>
            <person name="Fournier E."/>
            <person name="Gout L."/>
            <person name="Hahn M."/>
            <person name="Kohn L."/>
            <person name="Lapalu N."/>
            <person name="Plummer K.M."/>
            <person name="Pradier J.M."/>
            <person name="Quevillon E."/>
            <person name="Sharon A."/>
            <person name="Simon A."/>
            <person name="ten Have A."/>
            <person name="Tudzynski B."/>
            <person name="Tudzynski P."/>
            <person name="Wincker P."/>
            <person name="Andrew M."/>
            <person name="Anthouard V."/>
            <person name="Beever R.E."/>
            <person name="Beffa R."/>
            <person name="Benoit I."/>
            <person name="Bouzid O."/>
            <person name="Brault B."/>
            <person name="Chen Z."/>
            <person name="Choquer M."/>
            <person name="Collemare J."/>
            <person name="Cotton P."/>
            <person name="Danchin E.G."/>
            <person name="Da Silva C."/>
            <person name="Gautier A."/>
            <person name="Giraud C."/>
            <person name="Giraud T."/>
            <person name="Gonzalez C."/>
            <person name="Grossetete S."/>
            <person name="Guldener U."/>
            <person name="Henrissat B."/>
            <person name="Howlett B.J."/>
            <person name="Kodira C."/>
            <person name="Kretschmer M."/>
            <person name="Lappartient A."/>
            <person name="Leroch M."/>
            <person name="Levis C."/>
            <person name="Mauceli E."/>
            <person name="Neuveglise C."/>
            <person name="Oeser B."/>
            <person name="Pearson M."/>
            <person name="Poulain J."/>
            <person name="Poussereau N."/>
            <person name="Quesneville H."/>
            <person name="Rascle C."/>
            <person name="Schumacher J."/>
            <person name="Segurens B."/>
            <person name="Sexton A."/>
            <person name="Silva E."/>
            <person name="Sirven C."/>
            <person name="Soanes D.M."/>
            <person name="Talbot N.J."/>
            <person name="Templeton M."/>
            <person name="Yandava C."/>
            <person name="Yarden O."/>
            <person name="Zeng Q."/>
            <person name="Rollins J.A."/>
            <person name="Lebrun M.H."/>
            <person name="Dickman M."/>
        </authorList>
    </citation>
    <scope>NUCLEOTIDE SEQUENCE [LARGE SCALE GENOMIC DNA]</scope>
    <source>
        <strain evidence="3">ATCC 18683 / 1980 / Ss-1</strain>
    </source>
</reference>
<protein>
    <submittedName>
        <fullName evidence="2">Uncharacterized protein</fullName>
    </submittedName>
</protein>
<evidence type="ECO:0000313" key="2">
    <source>
        <dbReference type="EMBL" id="EDO00557.1"/>
    </source>
</evidence>
<evidence type="ECO:0000256" key="1">
    <source>
        <dbReference type="SAM" id="Phobius"/>
    </source>
</evidence>
<keyword evidence="1" id="KW-0812">Transmembrane</keyword>
<sequence length="87" mass="9685">MVNVPEVSYIIRVGGKQGFPSHIYILLLLLLLLLLLARFVCVCVEEEDVKGEERGIEKEKRGKGYSGDVVVEIILCGRERGRGIRGS</sequence>
<keyword evidence="3" id="KW-1185">Reference proteome</keyword>
<dbReference type="RefSeq" id="XP_001584658.1">
    <property type="nucleotide sequence ID" value="XM_001584608.1"/>
</dbReference>
<evidence type="ECO:0000313" key="3">
    <source>
        <dbReference type="Proteomes" id="UP000001312"/>
    </source>
</evidence>
<dbReference type="EMBL" id="CH476653">
    <property type="protein sequence ID" value="EDO00557.1"/>
    <property type="molecule type" value="Genomic_DNA"/>
</dbReference>
<name>A7F9Z6_SCLS1</name>
<dbReference type="AlphaFoldDB" id="A7F9Z6"/>